<protein>
    <recommendedName>
        <fullName evidence="3">DUF4262 domain-containing protein</fullName>
    </recommendedName>
</protein>
<sequence length="161" mass="17907">MTSVHRTGIGKLICERGPGAVRLWGVERPADSSLYGMPVQATIVLEGSEELDQADLPLVAEVLGDVDRYLEAGLRFMHGTLVGDPAFFGLAEADIDPYRELRATDLPVDSPQLNFYVDEWHIRFAEGRFPICHPYGIAVAFEQRTPIRVDDLSDAEAFEME</sequence>
<dbReference type="RefSeq" id="WP_344946724.1">
    <property type="nucleotide sequence ID" value="NZ_BAAAZG010000017.1"/>
</dbReference>
<reference evidence="2" key="1">
    <citation type="journal article" date="2019" name="Int. J. Syst. Evol. Microbiol.">
        <title>The Global Catalogue of Microorganisms (GCM) 10K type strain sequencing project: providing services to taxonomists for standard genome sequencing and annotation.</title>
        <authorList>
            <consortium name="The Broad Institute Genomics Platform"/>
            <consortium name="The Broad Institute Genome Sequencing Center for Infectious Disease"/>
            <person name="Wu L."/>
            <person name="Ma J."/>
        </authorList>
    </citation>
    <scope>NUCLEOTIDE SEQUENCE [LARGE SCALE GENOMIC DNA]</scope>
    <source>
        <strain evidence="2">JCM 16702</strain>
    </source>
</reference>
<evidence type="ECO:0000313" key="1">
    <source>
        <dbReference type="EMBL" id="GAA4071814.1"/>
    </source>
</evidence>
<dbReference type="EMBL" id="BAAAZG010000017">
    <property type="protein sequence ID" value="GAA4071814.1"/>
    <property type="molecule type" value="Genomic_DNA"/>
</dbReference>
<name>A0ABP7VPV1_9ACTN</name>
<comment type="caution">
    <text evidence="1">The sequence shown here is derived from an EMBL/GenBank/DDBJ whole genome shotgun (WGS) entry which is preliminary data.</text>
</comment>
<gene>
    <name evidence="1" type="ORF">GCM10022214_29670</name>
</gene>
<organism evidence="1 2">
    <name type="scientific">Actinomadura miaoliensis</name>
    <dbReference type="NCBI Taxonomy" id="430685"/>
    <lineage>
        <taxon>Bacteria</taxon>
        <taxon>Bacillati</taxon>
        <taxon>Actinomycetota</taxon>
        <taxon>Actinomycetes</taxon>
        <taxon>Streptosporangiales</taxon>
        <taxon>Thermomonosporaceae</taxon>
        <taxon>Actinomadura</taxon>
    </lineage>
</organism>
<proteinExistence type="predicted"/>
<evidence type="ECO:0000313" key="2">
    <source>
        <dbReference type="Proteomes" id="UP001500683"/>
    </source>
</evidence>
<keyword evidence="2" id="KW-1185">Reference proteome</keyword>
<accession>A0ABP7VPV1</accession>
<evidence type="ECO:0008006" key="3">
    <source>
        <dbReference type="Google" id="ProtNLM"/>
    </source>
</evidence>
<dbReference type="Proteomes" id="UP001500683">
    <property type="component" value="Unassembled WGS sequence"/>
</dbReference>